<name>A0A1I1LH95_9BACT</name>
<protein>
    <submittedName>
        <fullName evidence="3">Outer membrane protein beta-barrel domain-containing protein</fullName>
    </submittedName>
</protein>
<keyword evidence="1" id="KW-0732">Signal</keyword>
<gene>
    <name evidence="3" type="ORF">SAMN05421780_10897</name>
</gene>
<organism evidence="3 4">
    <name type="scientific">Flexibacter flexilis DSM 6793</name>
    <dbReference type="NCBI Taxonomy" id="927664"/>
    <lineage>
        <taxon>Bacteria</taxon>
        <taxon>Pseudomonadati</taxon>
        <taxon>Bacteroidota</taxon>
        <taxon>Cytophagia</taxon>
        <taxon>Cytophagales</taxon>
        <taxon>Flexibacteraceae</taxon>
        <taxon>Flexibacter</taxon>
    </lineage>
</organism>
<dbReference type="InterPro" id="IPR025665">
    <property type="entry name" value="Beta-barrel_OMP_2"/>
</dbReference>
<dbReference type="SUPFAM" id="SSF56925">
    <property type="entry name" value="OMPA-like"/>
    <property type="match status" value="1"/>
</dbReference>
<feature type="domain" description="Outer membrane protein beta-barrel" evidence="2">
    <location>
        <begin position="21"/>
        <end position="184"/>
    </location>
</feature>
<dbReference type="AlphaFoldDB" id="A0A1I1LH95"/>
<evidence type="ECO:0000313" key="3">
    <source>
        <dbReference type="EMBL" id="SFC68880.1"/>
    </source>
</evidence>
<dbReference type="Pfam" id="PF13568">
    <property type="entry name" value="OMP_b-brl_2"/>
    <property type="match status" value="1"/>
</dbReference>
<sequence>MLHYKHLFSLITLLGLMNCSWAQSVPKFSYGPRVGVNYANMTIEDVQSQINSRKYSAGDAVLGFHAGIFTRFRSQQYAIAPEILFSTTGGNIKVTDASTGQALGDVQQVRFTRLDVPVMLNWFPFGKIARLQAGIVGSYNISSKVNDETIPDAKSFAFGYQAGIGVDISKIFVDLRYEGSLTQFQNDYFQSQGTTFKQNNQQFILSVGYSLR</sequence>
<dbReference type="STRING" id="927664.SAMN05421780_10897"/>
<evidence type="ECO:0000259" key="2">
    <source>
        <dbReference type="Pfam" id="PF13568"/>
    </source>
</evidence>
<evidence type="ECO:0000256" key="1">
    <source>
        <dbReference type="SAM" id="SignalP"/>
    </source>
</evidence>
<evidence type="ECO:0000313" key="4">
    <source>
        <dbReference type="Proteomes" id="UP000199514"/>
    </source>
</evidence>
<dbReference type="OrthoDB" id="1001536at2"/>
<dbReference type="Proteomes" id="UP000199514">
    <property type="component" value="Unassembled WGS sequence"/>
</dbReference>
<feature type="signal peptide" evidence="1">
    <location>
        <begin position="1"/>
        <end position="22"/>
    </location>
</feature>
<proteinExistence type="predicted"/>
<feature type="chain" id="PRO_5011554720" evidence="1">
    <location>
        <begin position="23"/>
        <end position="212"/>
    </location>
</feature>
<accession>A0A1I1LH95</accession>
<dbReference type="EMBL" id="FOLE01000008">
    <property type="protein sequence ID" value="SFC68880.1"/>
    <property type="molecule type" value="Genomic_DNA"/>
</dbReference>
<dbReference type="InterPro" id="IPR011250">
    <property type="entry name" value="OMP/PagP_B-barrel"/>
</dbReference>
<reference evidence="3 4" key="1">
    <citation type="submission" date="2016-10" db="EMBL/GenBank/DDBJ databases">
        <authorList>
            <person name="de Groot N.N."/>
        </authorList>
    </citation>
    <scope>NUCLEOTIDE SEQUENCE [LARGE SCALE GENOMIC DNA]</scope>
    <source>
        <strain evidence="3 4">DSM 6793</strain>
    </source>
</reference>
<dbReference type="RefSeq" id="WP_091513939.1">
    <property type="nucleotide sequence ID" value="NZ_FOLE01000008.1"/>
</dbReference>
<keyword evidence="4" id="KW-1185">Reference proteome</keyword>